<accession>A0ABS8GRP2</accession>
<keyword evidence="2" id="KW-1185">Reference proteome</keyword>
<dbReference type="RefSeq" id="WP_228228919.1">
    <property type="nucleotide sequence ID" value="NZ_JAJGMW010000003.1"/>
</dbReference>
<reference evidence="1 2" key="1">
    <citation type="submission" date="2021-11" db="EMBL/GenBank/DDBJ databases">
        <title>Seasonal and diel survey of microbial diversity of the Tyrrhenian coast.</title>
        <authorList>
            <person name="Gattoni G."/>
            <person name="Corral P."/>
        </authorList>
    </citation>
    <scope>NUCLEOTIDE SEQUENCE [LARGE SCALE GENOMIC DNA]</scope>
    <source>
        <strain evidence="1 2">Mr9</strain>
    </source>
</reference>
<sequence length="138" mass="15017">MNYILGFFMVLFAAKGCEEQFNYTSIDYEAASRGVYHHVRVEGNTLISEHSRDGSDRITKELTASQVSELNRLAQTFVATTADDIENPSDAPDRDAAVPVKVLVVGGTYSRSASFDRGNPPARVAPLVGRLLLLAEAP</sequence>
<proteinExistence type="predicted"/>
<gene>
    <name evidence="1" type="ORF">LLW17_03715</name>
</gene>
<organism evidence="1 2">
    <name type="scientific">Leeuwenhoekiella parthenopeia</name>
    <dbReference type="NCBI Taxonomy" id="2890320"/>
    <lineage>
        <taxon>Bacteria</taxon>
        <taxon>Pseudomonadati</taxon>
        <taxon>Bacteroidota</taxon>
        <taxon>Flavobacteriia</taxon>
        <taxon>Flavobacteriales</taxon>
        <taxon>Flavobacteriaceae</taxon>
        <taxon>Leeuwenhoekiella</taxon>
    </lineage>
</organism>
<dbReference type="EMBL" id="JAJGMW010000003">
    <property type="protein sequence ID" value="MCC4211816.1"/>
    <property type="molecule type" value="Genomic_DNA"/>
</dbReference>
<name>A0ABS8GRP2_9FLAO</name>
<dbReference type="Proteomes" id="UP001197770">
    <property type="component" value="Unassembled WGS sequence"/>
</dbReference>
<comment type="caution">
    <text evidence="1">The sequence shown here is derived from an EMBL/GenBank/DDBJ whole genome shotgun (WGS) entry which is preliminary data.</text>
</comment>
<evidence type="ECO:0000313" key="1">
    <source>
        <dbReference type="EMBL" id="MCC4211816.1"/>
    </source>
</evidence>
<evidence type="ECO:0000313" key="2">
    <source>
        <dbReference type="Proteomes" id="UP001197770"/>
    </source>
</evidence>
<protein>
    <submittedName>
        <fullName evidence="1">Uncharacterized protein</fullName>
    </submittedName>
</protein>